<organism evidence="2 3">
    <name type="scientific">Channa striata</name>
    <name type="common">Snakehead murrel</name>
    <name type="synonym">Ophicephalus striatus</name>
    <dbReference type="NCBI Taxonomy" id="64152"/>
    <lineage>
        <taxon>Eukaryota</taxon>
        <taxon>Metazoa</taxon>
        <taxon>Chordata</taxon>
        <taxon>Craniata</taxon>
        <taxon>Vertebrata</taxon>
        <taxon>Euteleostomi</taxon>
        <taxon>Actinopterygii</taxon>
        <taxon>Neopterygii</taxon>
        <taxon>Teleostei</taxon>
        <taxon>Neoteleostei</taxon>
        <taxon>Acanthomorphata</taxon>
        <taxon>Anabantaria</taxon>
        <taxon>Anabantiformes</taxon>
        <taxon>Channoidei</taxon>
        <taxon>Channidae</taxon>
        <taxon>Channa</taxon>
    </lineage>
</organism>
<reference evidence="2" key="1">
    <citation type="submission" date="2023-07" db="EMBL/GenBank/DDBJ databases">
        <title>Chromosome-level Genome Assembly of Striped Snakehead (Channa striata).</title>
        <authorList>
            <person name="Liu H."/>
        </authorList>
    </citation>
    <scope>NUCLEOTIDE SEQUENCE</scope>
    <source>
        <strain evidence="2">Gz</strain>
        <tissue evidence="2">Muscle</tissue>
    </source>
</reference>
<feature type="coiled-coil region" evidence="1">
    <location>
        <begin position="17"/>
        <end position="44"/>
    </location>
</feature>
<name>A0AA88SSE5_CHASR</name>
<dbReference type="EMBL" id="JAUPFM010000007">
    <property type="protein sequence ID" value="KAK2846595.1"/>
    <property type="molecule type" value="Genomic_DNA"/>
</dbReference>
<comment type="caution">
    <text evidence="2">The sequence shown here is derived from an EMBL/GenBank/DDBJ whole genome shotgun (WGS) entry which is preliminary data.</text>
</comment>
<evidence type="ECO:0000256" key="1">
    <source>
        <dbReference type="SAM" id="Coils"/>
    </source>
</evidence>
<evidence type="ECO:0000313" key="3">
    <source>
        <dbReference type="Proteomes" id="UP001187415"/>
    </source>
</evidence>
<evidence type="ECO:0000313" key="2">
    <source>
        <dbReference type="EMBL" id="KAK2846595.1"/>
    </source>
</evidence>
<keyword evidence="1" id="KW-0175">Coiled coil</keyword>
<dbReference type="Proteomes" id="UP001187415">
    <property type="component" value="Unassembled WGS sequence"/>
</dbReference>
<protein>
    <submittedName>
        <fullName evidence="2">Uncharacterized protein</fullName>
    </submittedName>
</protein>
<proteinExistence type="predicted"/>
<sequence length="164" mass="18920">MNLCREKEAHGKTQTKFEDTLEELKKSKQANDNLSETNARLRGEVRELPSHPVRDDPMQKQLDEANEHLDQTRRFLIRLVNKKVMEIHRLKKELKETNMQLEKAKEPAPQTVTSWIHENVPADVTEEPPALYPDDWQPLDSESDTVTPVQLFGAAYLSNAHEAL</sequence>
<gene>
    <name evidence="2" type="ORF">Q5P01_009594</name>
</gene>
<keyword evidence="3" id="KW-1185">Reference proteome</keyword>
<dbReference type="AlphaFoldDB" id="A0AA88SSE5"/>
<accession>A0AA88SSE5</accession>
<feature type="coiled-coil region" evidence="1">
    <location>
        <begin position="80"/>
        <end position="107"/>
    </location>
</feature>